<accession>A0A8H3DXF1</accession>
<reference evidence="2" key="1">
    <citation type="submission" date="2021-01" db="EMBL/GenBank/DDBJ databases">
        <authorList>
            <person name="Kaushik A."/>
        </authorList>
    </citation>
    <scope>NUCLEOTIDE SEQUENCE</scope>
    <source>
        <strain evidence="2">AG5</strain>
    </source>
</reference>
<comment type="caution">
    <text evidence="2">The sequence shown here is derived from an EMBL/GenBank/DDBJ whole genome shotgun (WGS) entry which is preliminary data.</text>
</comment>
<dbReference type="EMBL" id="CAJNJQ010000211">
    <property type="protein sequence ID" value="CAE7063542.1"/>
    <property type="molecule type" value="Genomic_DNA"/>
</dbReference>
<keyword evidence="1" id="KW-0472">Membrane</keyword>
<evidence type="ECO:0000256" key="1">
    <source>
        <dbReference type="SAM" id="Phobius"/>
    </source>
</evidence>
<keyword evidence="1" id="KW-1133">Transmembrane helix</keyword>
<feature type="transmembrane region" description="Helical" evidence="1">
    <location>
        <begin position="12"/>
        <end position="32"/>
    </location>
</feature>
<name>A0A8H3DXF1_9AGAM</name>
<dbReference type="Proteomes" id="UP000663827">
    <property type="component" value="Unassembled WGS sequence"/>
</dbReference>
<organism evidence="2 3">
    <name type="scientific">Rhizoctonia solani</name>
    <dbReference type="NCBI Taxonomy" id="456999"/>
    <lineage>
        <taxon>Eukaryota</taxon>
        <taxon>Fungi</taxon>
        <taxon>Dikarya</taxon>
        <taxon>Basidiomycota</taxon>
        <taxon>Agaricomycotina</taxon>
        <taxon>Agaricomycetes</taxon>
        <taxon>Cantharellales</taxon>
        <taxon>Ceratobasidiaceae</taxon>
        <taxon>Rhizoctonia</taxon>
    </lineage>
</organism>
<gene>
    <name evidence="2" type="ORF">RDB_LOCUS9789</name>
</gene>
<protein>
    <submittedName>
        <fullName evidence="2">Uncharacterized protein</fullName>
    </submittedName>
</protein>
<evidence type="ECO:0000313" key="3">
    <source>
        <dbReference type="Proteomes" id="UP000663827"/>
    </source>
</evidence>
<keyword evidence="1" id="KW-0812">Transmembrane</keyword>
<dbReference type="AlphaFoldDB" id="A0A8H3DXF1"/>
<evidence type="ECO:0000313" key="2">
    <source>
        <dbReference type="EMBL" id="CAE7063542.1"/>
    </source>
</evidence>
<proteinExistence type="predicted"/>
<sequence length="254" mass="28523">MIVVTTHAAPSALRFLSLSFLATTLVLIILPWRYINPKMATRTLNIYSYGLQRDTTLMLVFQPPDSSKLYRDQFPVVWKVVTFHARGHAKAAIHYQNRLAFGYAQTDHENLVDSSAWIEVSSGEISRISGKGGQKRFGSNGKGHATKLLVCKNNTDSRANISIGFVRGDGINQRYAPTMLWTGVGAKSNVTIKFTPILSAYVTRNYKANEMLRGEVETDAIWTVNLDEIDDVTGWYLLEDDFTGAFRIERAHFP</sequence>